<keyword evidence="6" id="KW-1185">Reference proteome</keyword>
<dbReference type="EMBL" id="JANBQB010000807">
    <property type="protein sequence ID" value="KAJ1973517.1"/>
    <property type="molecule type" value="Genomic_DNA"/>
</dbReference>
<evidence type="ECO:0000256" key="3">
    <source>
        <dbReference type="RuleBase" id="RU365090"/>
    </source>
</evidence>
<dbReference type="AlphaFoldDB" id="A0A9W8B307"/>
<evidence type="ECO:0000256" key="2">
    <source>
        <dbReference type="ARBA" id="ARBA00023150"/>
    </source>
</evidence>
<dbReference type="GO" id="GO:0006777">
    <property type="term" value="P:Mo-molybdopterin cofactor biosynthetic process"/>
    <property type="evidence" value="ECO:0007669"/>
    <property type="project" value="UniProtKB-UniRule"/>
</dbReference>
<dbReference type="Pfam" id="PF00994">
    <property type="entry name" value="MoCF_biosynth"/>
    <property type="match status" value="2"/>
</dbReference>
<comment type="similarity">
    <text evidence="3">Belongs to the MoeA family.</text>
</comment>
<evidence type="ECO:0000259" key="4">
    <source>
        <dbReference type="SMART" id="SM00852"/>
    </source>
</evidence>
<dbReference type="GO" id="GO:0005829">
    <property type="term" value="C:cytosol"/>
    <property type="evidence" value="ECO:0007669"/>
    <property type="project" value="TreeGrafter"/>
</dbReference>
<keyword evidence="3" id="KW-0500">Molybdenum</keyword>
<feature type="domain" description="MoaB/Mog" evidence="4">
    <location>
        <begin position="11"/>
        <end position="165"/>
    </location>
</feature>
<evidence type="ECO:0000313" key="5">
    <source>
        <dbReference type="EMBL" id="KAJ1973517.1"/>
    </source>
</evidence>
<comment type="catalytic activity">
    <reaction evidence="3">
        <text>molybdopterin + ATP + H(+) = adenylyl-molybdopterin + diphosphate</text>
        <dbReference type="Rhea" id="RHEA:31331"/>
        <dbReference type="ChEBI" id="CHEBI:15378"/>
        <dbReference type="ChEBI" id="CHEBI:30616"/>
        <dbReference type="ChEBI" id="CHEBI:33019"/>
        <dbReference type="ChEBI" id="CHEBI:58698"/>
        <dbReference type="ChEBI" id="CHEBI:62727"/>
    </reaction>
</comment>
<feature type="non-terminal residue" evidence="5">
    <location>
        <position position="601"/>
    </location>
</feature>
<dbReference type="Proteomes" id="UP001151582">
    <property type="component" value="Unassembled WGS sequence"/>
</dbReference>
<dbReference type="InterPro" id="IPR036425">
    <property type="entry name" value="MoaB/Mog-like_dom_sf"/>
</dbReference>
<name>A0A9W8B307_9FUNG</name>
<dbReference type="Gene3D" id="3.90.105.10">
    <property type="entry name" value="Molybdopterin biosynthesis moea protein, domain 2"/>
    <property type="match status" value="1"/>
</dbReference>
<proteinExistence type="inferred from homology"/>
<dbReference type="GO" id="GO:0061598">
    <property type="term" value="F:molybdopterin adenylyltransferase activity"/>
    <property type="evidence" value="ECO:0007669"/>
    <property type="project" value="UniProtKB-UniRule"/>
</dbReference>
<comment type="cofactor">
    <cofactor evidence="3">
        <name>Mg(2+)</name>
        <dbReference type="ChEBI" id="CHEBI:18420"/>
    </cofactor>
</comment>
<dbReference type="InterPro" id="IPR001453">
    <property type="entry name" value="MoaB/Mog_dom"/>
</dbReference>
<dbReference type="SUPFAM" id="SSF63882">
    <property type="entry name" value="MoeA N-terminal region -like"/>
    <property type="match status" value="1"/>
</dbReference>
<dbReference type="NCBIfam" id="TIGR00177">
    <property type="entry name" value="molyb_syn"/>
    <property type="match status" value="2"/>
</dbReference>
<comment type="caution">
    <text evidence="5">The sequence shown here is derived from an EMBL/GenBank/DDBJ whole genome shotgun (WGS) entry which is preliminary data.</text>
</comment>
<keyword evidence="2 3" id="KW-0501">Molybdenum cofactor biosynthesis</keyword>
<gene>
    <name evidence="5" type="ORF">H4R34_005051</name>
</gene>
<reference evidence="5" key="1">
    <citation type="submission" date="2022-07" db="EMBL/GenBank/DDBJ databases">
        <title>Phylogenomic reconstructions and comparative analyses of Kickxellomycotina fungi.</title>
        <authorList>
            <person name="Reynolds N.K."/>
            <person name="Stajich J.E."/>
            <person name="Barry K."/>
            <person name="Grigoriev I.V."/>
            <person name="Crous P."/>
            <person name="Smith M.E."/>
        </authorList>
    </citation>
    <scope>NUCLEOTIDE SEQUENCE</scope>
    <source>
        <strain evidence="5">RSA 567</strain>
    </source>
</reference>
<dbReference type="CDD" id="cd00886">
    <property type="entry name" value="MogA_MoaB"/>
    <property type="match status" value="1"/>
</dbReference>
<dbReference type="SUPFAM" id="SSF53218">
    <property type="entry name" value="Molybdenum cofactor biosynthesis proteins"/>
    <property type="match status" value="2"/>
</dbReference>
<dbReference type="InterPro" id="IPR008284">
    <property type="entry name" value="MoCF_biosynth_CS"/>
</dbReference>
<dbReference type="PROSITE" id="PS01079">
    <property type="entry name" value="MOCF_BIOSYNTHESIS_2"/>
    <property type="match status" value="1"/>
</dbReference>
<dbReference type="GO" id="GO:0046872">
    <property type="term" value="F:metal ion binding"/>
    <property type="evidence" value="ECO:0007669"/>
    <property type="project" value="UniProtKB-UniRule"/>
</dbReference>
<feature type="domain" description="MoaB/Mog" evidence="4">
    <location>
        <begin position="426"/>
        <end position="586"/>
    </location>
</feature>
<protein>
    <recommendedName>
        <fullName evidence="4">MoaB/Mog domain-containing protein</fullName>
    </recommendedName>
</protein>
<dbReference type="InterPro" id="IPR036135">
    <property type="entry name" value="MoeA_linker/N_sf"/>
</dbReference>
<dbReference type="InterPro" id="IPR038987">
    <property type="entry name" value="MoeA-like"/>
</dbReference>
<dbReference type="PANTHER" id="PTHR10192:SF5">
    <property type="entry name" value="GEPHYRIN"/>
    <property type="match status" value="1"/>
</dbReference>
<dbReference type="Gene3D" id="3.40.980.10">
    <property type="entry name" value="MoaB/Mog-like domain"/>
    <property type="match status" value="2"/>
</dbReference>
<dbReference type="Gene3D" id="2.170.190.11">
    <property type="entry name" value="Molybdopterin biosynthesis moea protein, domain 3"/>
    <property type="match status" value="1"/>
</dbReference>
<dbReference type="GO" id="GO:0061599">
    <property type="term" value="F:molybdopterin molybdotransferase activity"/>
    <property type="evidence" value="ECO:0007669"/>
    <property type="project" value="UniProtKB-UniRule"/>
</dbReference>
<keyword evidence="3" id="KW-0460">Magnesium</keyword>
<dbReference type="InterPro" id="IPR005110">
    <property type="entry name" value="MoeA_linker/N"/>
</dbReference>
<comment type="function">
    <text evidence="3">Catalyzes two steps in the biosynthesis of the molybdenum cofactor. In the first step, molybdopterin is adenylated. Subsequently, molybdate is inserted into adenylated molybdopterin and AMP is released.</text>
</comment>
<evidence type="ECO:0000256" key="1">
    <source>
        <dbReference type="ARBA" id="ARBA00008339"/>
    </source>
</evidence>
<comment type="similarity">
    <text evidence="1">In the C-terminal section; belongs to the MoeA family.</text>
</comment>
<keyword evidence="3" id="KW-0808">Transferase</keyword>
<dbReference type="CDD" id="cd00887">
    <property type="entry name" value="MoeA"/>
    <property type="match status" value="1"/>
</dbReference>
<sequence>MAAQSPPYRVGILIVSDSVSAGLATDKTASRLAIALQAVDPTKWHIKSPQVVPDDVPAIQSAICAWADGHPNSGANSRVDLLLTSGGTGLSPHDVTPEAIEPLLDRTCPGFTIAMVTSSLRITPMATLSRPVCGIRKHTLILTLPGSPKGAVENLQAILPSVPHALDLVRGQSSRQLHASLLSSPSTIARTPTPSSCQCHHTSTSRLELASMSSHPPTSVALRDRQSPFPMVTVEDAQACVQRHLLDLGTETVPVTADLIGRVLAVDVVAPCPVPAYRASCVDGYAMCLADDDPDTGHHYPGKTYPVTSNASTAGTLVAELPALPKGHVMRINTGAPVPPEATAVVMVEDTQLYRVNPDTHEEQSITISATTVPTGAHIREIGSDITEGQTVLWAGDRLSGLGAELGTLYSLGIKRVTVYRQPTVGVFSTGSELHDYEPLRENARVESHRASLPVGKIYDANRPLLLASLRQSGFKAVDLGIAPDDLDALRDFVNRSVARSDIEVFVSTGGVSMGEKDLVKPMLEHHLGAKIQFGRVFMKPGKPTVFAVQSHPSTHQPQKLFFALPGNPVSALVAFHLFALPALRRMAHHPQPDPPMVQAK</sequence>
<dbReference type="GO" id="GO:0005524">
    <property type="term" value="F:ATP binding"/>
    <property type="evidence" value="ECO:0007669"/>
    <property type="project" value="UniProtKB-UniRule"/>
</dbReference>
<comment type="catalytic activity">
    <reaction evidence="3">
        <text>adenylyl-molybdopterin + molybdate = Mo-molybdopterin + AMP + H(+)</text>
        <dbReference type="Rhea" id="RHEA:35047"/>
        <dbReference type="ChEBI" id="CHEBI:15378"/>
        <dbReference type="ChEBI" id="CHEBI:36264"/>
        <dbReference type="ChEBI" id="CHEBI:62727"/>
        <dbReference type="ChEBI" id="CHEBI:71302"/>
        <dbReference type="ChEBI" id="CHEBI:456215"/>
    </reaction>
</comment>
<dbReference type="OrthoDB" id="4349954at2759"/>
<comment type="pathway">
    <text evidence="3">Cofactor biosynthesis; molybdopterin biosynthesis.</text>
</comment>
<keyword evidence="3" id="KW-0479">Metal-binding</keyword>
<dbReference type="FunFam" id="3.40.980.10:FF:000001">
    <property type="entry name" value="Molybdopterin molybdenumtransferase"/>
    <property type="match status" value="1"/>
</dbReference>
<dbReference type="Pfam" id="PF03453">
    <property type="entry name" value="MoeA_N"/>
    <property type="match status" value="1"/>
</dbReference>
<accession>A0A9W8B307</accession>
<evidence type="ECO:0000313" key="6">
    <source>
        <dbReference type="Proteomes" id="UP001151582"/>
    </source>
</evidence>
<organism evidence="5 6">
    <name type="scientific">Dimargaris verticillata</name>
    <dbReference type="NCBI Taxonomy" id="2761393"/>
    <lineage>
        <taxon>Eukaryota</taxon>
        <taxon>Fungi</taxon>
        <taxon>Fungi incertae sedis</taxon>
        <taxon>Zoopagomycota</taxon>
        <taxon>Kickxellomycotina</taxon>
        <taxon>Dimargaritomycetes</taxon>
        <taxon>Dimargaritales</taxon>
        <taxon>Dimargaritaceae</taxon>
        <taxon>Dimargaris</taxon>
    </lineage>
</organism>
<dbReference type="SMART" id="SM00852">
    <property type="entry name" value="MoCF_biosynth"/>
    <property type="match status" value="2"/>
</dbReference>
<dbReference type="PANTHER" id="PTHR10192">
    <property type="entry name" value="MOLYBDOPTERIN BIOSYNTHESIS PROTEIN"/>
    <property type="match status" value="1"/>
</dbReference>